<evidence type="ECO:0000256" key="1">
    <source>
        <dbReference type="SAM" id="MobiDB-lite"/>
    </source>
</evidence>
<dbReference type="Proteomes" id="UP000630445">
    <property type="component" value="Unassembled WGS sequence"/>
</dbReference>
<proteinExistence type="predicted"/>
<evidence type="ECO:0000313" key="5">
    <source>
        <dbReference type="Proteomes" id="UP000662466"/>
    </source>
</evidence>
<gene>
    <name evidence="2" type="ORF">CNMCM5793_001515</name>
    <name evidence="3" type="ORF">CNMCM6106_005713</name>
</gene>
<dbReference type="EMBL" id="JACBAD010001986">
    <property type="protein sequence ID" value="KAF7125337.1"/>
    <property type="molecule type" value="Genomic_DNA"/>
</dbReference>
<evidence type="ECO:0000313" key="3">
    <source>
        <dbReference type="EMBL" id="KAF7158838.1"/>
    </source>
</evidence>
<dbReference type="AlphaFoldDB" id="A0A8H6PR86"/>
<comment type="caution">
    <text evidence="3">The sequence shown here is derived from an EMBL/GenBank/DDBJ whole genome shotgun (WGS) entry which is preliminary data.</text>
</comment>
<keyword evidence="4" id="KW-1185">Reference proteome</keyword>
<organism evidence="3 5">
    <name type="scientific">Aspergillus hiratsukae</name>
    <dbReference type="NCBI Taxonomy" id="1194566"/>
    <lineage>
        <taxon>Eukaryota</taxon>
        <taxon>Fungi</taxon>
        <taxon>Dikarya</taxon>
        <taxon>Ascomycota</taxon>
        <taxon>Pezizomycotina</taxon>
        <taxon>Eurotiomycetes</taxon>
        <taxon>Eurotiomycetidae</taxon>
        <taxon>Eurotiales</taxon>
        <taxon>Aspergillaceae</taxon>
        <taxon>Aspergillus</taxon>
        <taxon>Aspergillus subgen. Fumigati</taxon>
    </lineage>
</organism>
<reference evidence="3" key="1">
    <citation type="submission" date="2020-06" db="EMBL/GenBank/DDBJ databases">
        <title>Draft genome sequences of strains closely related to Aspergillus parafelis and Aspergillus hiratsukae.</title>
        <authorList>
            <person name="Dos Santos R.A.C."/>
            <person name="Rivero-Menendez O."/>
            <person name="Steenwyk J.L."/>
            <person name="Mead M.E."/>
            <person name="Goldman G.H."/>
            <person name="Alastruey-Izquierdo A."/>
            <person name="Rokas A."/>
        </authorList>
    </citation>
    <scope>NUCLEOTIDE SEQUENCE</scope>
    <source>
        <strain evidence="2">CNM-CM5793</strain>
        <strain evidence="3">CNM-CM6106</strain>
    </source>
</reference>
<dbReference type="Proteomes" id="UP000662466">
    <property type="component" value="Unassembled WGS sequence"/>
</dbReference>
<feature type="region of interest" description="Disordered" evidence="1">
    <location>
        <begin position="74"/>
        <end position="95"/>
    </location>
</feature>
<accession>A0A8H6PR86</accession>
<name>A0A8H6PR86_9EURO</name>
<feature type="compositionally biased region" description="Polar residues" evidence="1">
    <location>
        <begin position="74"/>
        <end position="87"/>
    </location>
</feature>
<evidence type="ECO:0000313" key="2">
    <source>
        <dbReference type="EMBL" id="KAF7125337.1"/>
    </source>
</evidence>
<protein>
    <submittedName>
        <fullName evidence="3">Uncharacterized protein</fullName>
    </submittedName>
</protein>
<sequence length="95" mass="10775">MLMRYTNEQSWNLASGKQISELSALQMEKYMKGRIRTVHVTRWKESSGTNSITTTFLTSPAIYDDDVLEPISRMTTPGNAPQRQSSLLGLLRPLE</sequence>
<evidence type="ECO:0000313" key="4">
    <source>
        <dbReference type="Proteomes" id="UP000630445"/>
    </source>
</evidence>
<dbReference type="EMBL" id="JACBAF010002284">
    <property type="protein sequence ID" value="KAF7158838.1"/>
    <property type="molecule type" value="Genomic_DNA"/>
</dbReference>